<accession>A0A8D9E902</accession>
<name>A0A8D9E902_9HEMI</name>
<sequence>MHTFTDTHTHIGTHNSHGDLDKLIPLEIIHASFPRQALLPLYIYYYSILYFVSRNAGRWRGSPIRRVRKSCHNYEKKNTLPRMGFEPAHSRLPDRLSVA</sequence>
<evidence type="ECO:0000313" key="1">
    <source>
        <dbReference type="EMBL" id="CAG6743040.1"/>
    </source>
</evidence>
<proteinExistence type="predicted"/>
<dbReference type="AlphaFoldDB" id="A0A8D9E902"/>
<dbReference type="EMBL" id="HBUF01442668">
    <property type="protein sequence ID" value="CAG6743040.1"/>
    <property type="molecule type" value="Transcribed_RNA"/>
</dbReference>
<organism evidence="1">
    <name type="scientific">Cacopsylla melanoneura</name>
    <dbReference type="NCBI Taxonomy" id="428564"/>
    <lineage>
        <taxon>Eukaryota</taxon>
        <taxon>Metazoa</taxon>
        <taxon>Ecdysozoa</taxon>
        <taxon>Arthropoda</taxon>
        <taxon>Hexapoda</taxon>
        <taxon>Insecta</taxon>
        <taxon>Pterygota</taxon>
        <taxon>Neoptera</taxon>
        <taxon>Paraneoptera</taxon>
        <taxon>Hemiptera</taxon>
        <taxon>Sternorrhyncha</taxon>
        <taxon>Psylloidea</taxon>
        <taxon>Psyllidae</taxon>
        <taxon>Psyllinae</taxon>
        <taxon>Cacopsylla</taxon>
    </lineage>
</organism>
<reference evidence="1" key="1">
    <citation type="submission" date="2021-05" db="EMBL/GenBank/DDBJ databases">
        <authorList>
            <person name="Alioto T."/>
            <person name="Alioto T."/>
            <person name="Gomez Garrido J."/>
        </authorList>
    </citation>
    <scope>NUCLEOTIDE SEQUENCE</scope>
</reference>
<protein>
    <submittedName>
        <fullName evidence="1">Uncharacterized protein</fullName>
    </submittedName>
</protein>